<organism evidence="2 3">
    <name type="scientific">Methylophaga thalassica</name>
    <dbReference type="NCBI Taxonomy" id="40223"/>
    <lineage>
        <taxon>Bacteria</taxon>
        <taxon>Pseudomonadati</taxon>
        <taxon>Pseudomonadota</taxon>
        <taxon>Gammaproteobacteria</taxon>
        <taxon>Thiotrichales</taxon>
        <taxon>Piscirickettsiaceae</taxon>
        <taxon>Methylophaga</taxon>
    </lineage>
</organism>
<dbReference type="InterPro" id="IPR002881">
    <property type="entry name" value="DUF58"/>
</dbReference>
<comment type="caution">
    <text evidence="2">The sequence shown here is derived from an EMBL/GenBank/DDBJ whole genome shotgun (WGS) entry which is preliminary data.</text>
</comment>
<reference evidence="2" key="2">
    <citation type="submission" date="2023-01" db="EMBL/GenBank/DDBJ databases">
        <title>Draft genome sequence of Methylophaga thalassica strain NBRC 102424.</title>
        <authorList>
            <person name="Sun Q."/>
            <person name="Mori K."/>
        </authorList>
    </citation>
    <scope>NUCLEOTIDE SEQUENCE</scope>
    <source>
        <strain evidence="2">NBRC 102424</strain>
    </source>
</reference>
<feature type="domain" description="DUF58" evidence="1">
    <location>
        <begin position="58"/>
        <end position="234"/>
    </location>
</feature>
<gene>
    <name evidence="2" type="ORF">GCM10007891_27230</name>
</gene>
<dbReference type="EMBL" id="BSND01000013">
    <property type="protein sequence ID" value="GLQ00870.1"/>
    <property type="molecule type" value="Genomic_DNA"/>
</dbReference>
<protein>
    <recommendedName>
        <fullName evidence="1">DUF58 domain-containing protein</fullName>
    </recommendedName>
</protein>
<accession>A0ABQ5TXZ4</accession>
<name>A0ABQ5TXZ4_9GAMM</name>
<reference evidence="2" key="1">
    <citation type="journal article" date="2014" name="Int. J. Syst. Evol. Microbiol.">
        <title>Complete genome of a new Firmicutes species belonging to the dominant human colonic microbiota ('Ruminococcus bicirculans') reveals two chromosomes and a selective capacity to utilize plant glucans.</title>
        <authorList>
            <consortium name="NISC Comparative Sequencing Program"/>
            <person name="Wegmann U."/>
            <person name="Louis P."/>
            <person name="Goesmann A."/>
            <person name="Henrissat B."/>
            <person name="Duncan S.H."/>
            <person name="Flint H.J."/>
        </authorList>
    </citation>
    <scope>NUCLEOTIDE SEQUENCE</scope>
    <source>
        <strain evidence="2">NBRC 102424</strain>
    </source>
</reference>
<dbReference type="RefSeq" id="WP_284723663.1">
    <property type="nucleotide sequence ID" value="NZ_BSND01000013.1"/>
</dbReference>
<evidence type="ECO:0000259" key="1">
    <source>
        <dbReference type="Pfam" id="PF01882"/>
    </source>
</evidence>
<dbReference type="Pfam" id="PF01882">
    <property type="entry name" value="DUF58"/>
    <property type="match status" value="1"/>
</dbReference>
<dbReference type="Proteomes" id="UP001161423">
    <property type="component" value="Unassembled WGS sequence"/>
</dbReference>
<proteinExistence type="predicted"/>
<sequence length="268" mass="31130">MNQTFDYKTTGLVSGLMLGSHKSRQRGTGADFYKKSLFLDEPDTSRLDLNASLTDPFESLHVKSYRQRSKIDVLLLIDGSSSMLYDEKSALLHEVYESTKASVEAANDRFSCYLLTEKLIKLDDIDALTTEFTRLSPESNHAEATQQVFPVLPGKPALIFLVSDFHWPETQLQSLMTVLSAHLVVPIVLWQSKEYLDFPLWRFVELTDLETGVSSLVFITRDQKQKIQQQYEDRRAYLTQQFRRFNQQPFWLIDHYDAKQMSRYFSMQ</sequence>
<keyword evidence="3" id="KW-1185">Reference proteome</keyword>
<evidence type="ECO:0000313" key="2">
    <source>
        <dbReference type="EMBL" id="GLQ00870.1"/>
    </source>
</evidence>
<evidence type="ECO:0000313" key="3">
    <source>
        <dbReference type="Proteomes" id="UP001161423"/>
    </source>
</evidence>